<evidence type="ECO:0000313" key="11">
    <source>
        <dbReference type="EMBL" id="CAG8981739.1"/>
    </source>
</evidence>
<dbReference type="InterPro" id="IPR023827">
    <property type="entry name" value="Peptidase_S8_Asp-AS"/>
</dbReference>
<dbReference type="InterPro" id="IPR000209">
    <property type="entry name" value="Peptidase_S8/S53_dom"/>
</dbReference>
<dbReference type="SUPFAM" id="SSF52743">
    <property type="entry name" value="Subtilisin-like"/>
    <property type="match status" value="1"/>
</dbReference>
<evidence type="ECO:0000256" key="2">
    <source>
        <dbReference type="ARBA" id="ARBA00022670"/>
    </source>
</evidence>
<dbReference type="InterPro" id="IPR036852">
    <property type="entry name" value="Peptidase_S8/S53_dom_sf"/>
</dbReference>
<feature type="compositionally biased region" description="Polar residues" evidence="8">
    <location>
        <begin position="28"/>
        <end position="40"/>
    </location>
</feature>
<dbReference type="OrthoDB" id="10256524at2759"/>
<feature type="active site" description="Charge relay system" evidence="5 6">
    <location>
        <position position="588"/>
    </location>
</feature>
<dbReference type="PANTHER" id="PTHR43399:SF4">
    <property type="entry name" value="CELL WALL-ASSOCIATED PROTEASE"/>
    <property type="match status" value="1"/>
</dbReference>
<dbReference type="PROSITE" id="PS00136">
    <property type="entry name" value="SUBTILASE_ASP"/>
    <property type="match status" value="1"/>
</dbReference>
<dbReference type="InterPro" id="IPR023828">
    <property type="entry name" value="Peptidase_S8_Ser-AS"/>
</dbReference>
<dbReference type="InterPro" id="IPR022398">
    <property type="entry name" value="Peptidase_S8_His-AS"/>
</dbReference>
<dbReference type="PANTHER" id="PTHR43399">
    <property type="entry name" value="SUBTILISIN-RELATED"/>
    <property type="match status" value="1"/>
</dbReference>
<name>A0A9N9LV41_9HELO</name>
<comment type="similarity">
    <text evidence="1 6 7">Belongs to the peptidase S8 family.</text>
</comment>
<reference evidence="11" key="1">
    <citation type="submission" date="2021-07" db="EMBL/GenBank/DDBJ databases">
        <authorList>
            <person name="Durling M."/>
        </authorList>
    </citation>
    <scope>NUCLEOTIDE SEQUENCE</scope>
</reference>
<dbReference type="Pfam" id="PF00082">
    <property type="entry name" value="Peptidase_S8"/>
    <property type="match status" value="1"/>
</dbReference>
<evidence type="ECO:0000313" key="12">
    <source>
        <dbReference type="Proteomes" id="UP000701801"/>
    </source>
</evidence>
<keyword evidence="12" id="KW-1185">Reference proteome</keyword>
<dbReference type="Proteomes" id="UP000701801">
    <property type="component" value="Unassembled WGS sequence"/>
</dbReference>
<dbReference type="InterPro" id="IPR015500">
    <property type="entry name" value="Peptidase_S8_subtilisin-rel"/>
</dbReference>
<dbReference type="AlphaFoldDB" id="A0A9N9LV41"/>
<proteinExistence type="inferred from homology"/>
<dbReference type="InterPro" id="IPR051048">
    <property type="entry name" value="Peptidase_S8/S53_subtilisin"/>
</dbReference>
<gene>
    <name evidence="11" type="ORF">HYALB_00013732</name>
</gene>
<feature type="domain" description="Peptidase S8/S53" evidence="10">
    <location>
        <begin position="189"/>
        <end position="621"/>
    </location>
</feature>
<evidence type="ECO:0000256" key="3">
    <source>
        <dbReference type="ARBA" id="ARBA00022801"/>
    </source>
</evidence>
<evidence type="ECO:0000256" key="4">
    <source>
        <dbReference type="ARBA" id="ARBA00022825"/>
    </source>
</evidence>
<evidence type="ECO:0000256" key="6">
    <source>
        <dbReference type="PROSITE-ProRule" id="PRU01240"/>
    </source>
</evidence>
<evidence type="ECO:0000256" key="5">
    <source>
        <dbReference type="PIRSR" id="PIRSR615500-1"/>
    </source>
</evidence>
<feature type="region of interest" description="Disordered" evidence="8">
    <location>
        <begin position="28"/>
        <end position="47"/>
    </location>
</feature>
<keyword evidence="3 6" id="KW-0378">Hydrolase</keyword>
<organism evidence="11 12">
    <name type="scientific">Hymenoscyphus albidus</name>
    <dbReference type="NCBI Taxonomy" id="595503"/>
    <lineage>
        <taxon>Eukaryota</taxon>
        <taxon>Fungi</taxon>
        <taxon>Dikarya</taxon>
        <taxon>Ascomycota</taxon>
        <taxon>Pezizomycotina</taxon>
        <taxon>Leotiomycetes</taxon>
        <taxon>Helotiales</taxon>
        <taxon>Helotiaceae</taxon>
        <taxon>Hymenoscyphus</taxon>
    </lineage>
</organism>
<dbReference type="GO" id="GO:0004252">
    <property type="term" value="F:serine-type endopeptidase activity"/>
    <property type="evidence" value="ECO:0007669"/>
    <property type="project" value="UniProtKB-UniRule"/>
</dbReference>
<accession>A0A9N9LV41</accession>
<dbReference type="EMBL" id="CAJVRM010000513">
    <property type="protein sequence ID" value="CAG8981739.1"/>
    <property type="molecule type" value="Genomic_DNA"/>
</dbReference>
<dbReference type="PROSITE" id="PS00137">
    <property type="entry name" value="SUBTILASE_HIS"/>
    <property type="match status" value="1"/>
</dbReference>
<keyword evidence="2 6" id="KW-0645">Protease</keyword>
<dbReference type="PROSITE" id="PS51892">
    <property type="entry name" value="SUBTILASE"/>
    <property type="match status" value="1"/>
</dbReference>
<dbReference type="PRINTS" id="PR00723">
    <property type="entry name" value="SUBTILISIN"/>
</dbReference>
<feature type="signal peptide" evidence="9">
    <location>
        <begin position="1"/>
        <end position="19"/>
    </location>
</feature>
<dbReference type="CDD" id="cd07489">
    <property type="entry name" value="Peptidases_S8_5"/>
    <property type="match status" value="1"/>
</dbReference>
<evidence type="ECO:0000256" key="1">
    <source>
        <dbReference type="ARBA" id="ARBA00011073"/>
    </source>
</evidence>
<evidence type="ECO:0000256" key="9">
    <source>
        <dbReference type="SAM" id="SignalP"/>
    </source>
</evidence>
<keyword evidence="9" id="KW-0732">Signal</keyword>
<feature type="active site" description="Charge relay system" evidence="5 6">
    <location>
        <position position="198"/>
    </location>
</feature>
<protein>
    <recommendedName>
        <fullName evidence="10">Peptidase S8/S53 domain-containing protein</fullName>
    </recommendedName>
</protein>
<keyword evidence="4 6" id="KW-0720">Serine protease</keyword>
<dbReference type="Gene3D" id="3.40.50.200">
    <property type="entry name" value="Peptidase S8/S53 domain"/>
    <property type="match status" value="2"/>
</dbReference>
<evidence type="ECO:0000256" key="7">
    <source>
        <dbReference type="RuleBase" id="RU003355"/>
    </source>
</evidence>
<evidence type="ECO:0000256" key="8">
    <source>
        <dbReference type="SAM" id="MobiDB-lite"/>
    </source>
</evidence>
<feature type="active site" description="Charge relay system" evidence="5 6">
    <location>
        <position position="252"/>
    </location>
</feature>
<evidence type="ECO:0000259" key="10">
    <source>
        <dbReference type="Pfam" id="PF00082"/>
    </source>
</evidence>
<feature type="chain" id="PRO_5040498822" description="Peptidase S8/S53 domain-containing protein" evidence="9">
    <location>
        <begin position="20"/>
        <end position="797"/>
    </location>
</feature>
<comment type="caution">
    <text evidence="11">The sequence shown here is derived from an EMBL/GenBank/DDBJ whole genome shotgun (WGS) entry which is preliminary data.</text>
</comment>
<dbReference type="InterPro" id="IPR034187">
    <property type="entry name" value="Peptidases_S8_5"/>
</dbReference>
<sequence>MFYTKFLLAVVLFTGNVLSNPSFSTGPIPKNSNNFAPPSSESKKALGKPQPRYVPNGYIVQLQSDGPLAKRALDLHEDFHLLAKRLDGIDYSIRETFSENKIFVGLSLTLKAGDVQALKSLKNVANVWPIKTMPAPAAVVRRVPLTRRYEKAVVTGTNYSLPYITGDLDVNRPHEMTGVNKAHGAGIRGRGVKIAILDTGVDYRHPSLGGCFGSGCKISFGHDFVGDSYDPDMGIPAVESADPLATCINGGHGTHVSGIIGMVDQPGTGYGLLGVAPEATLGMYRIFGCGGGSDDDIVMKALLRAATDGANVISMSFGHIWADEASNPYQPISKSLYEQGIALFASAGNAGSFGIFGPSSPAISTDIFAVGSVDNNKYPVTYALKDSDGRSLRYSANFPQDSPPGGLIVQVMSYGRPDYLLTGSFIDLYEEAAQNLTAAGIDPANVILAAKYGDFAPEVKAELAADFGYKYFLSYATEDVESFFGKEYYVASPERAWPIDPITLVVQDSTTLLEGYGKHPLKYKIFLSSSDYFAKSTVSMTGGFMSNYSSFGPTIQYNIKPQLSAPGGNILATWPLANDGYTIISGTSMSTPFMAGSYALIKSQRPELSVGGIYALMQNSGKTLPWFYNQKIKSAAIHQGAGLLDVHNAVTWESYITPSQLNVGLQKDYVNWNNVVTLNLTITNLSTRSKTYTFSHTPAGLMENKWWDLETYNRMYAYYASVKFHEESVLVKGGEKGVVSVDIIAPVPDQATWGDDAINLLDPVFSGFIVVNNNFETFNIPYAGQIWDSCRFGCSVG</sequence>
<dbReference type="GO" id="GO:0006508">
    <property type="term" value="P:proteolysis"/>
    <property type="evidence" value="ECO:0007669"/>
    <property type="project" value="UniProtKB-KW"/>
</dbReference>
<dbReference type="PROSITE" id="PS00138">
    <property type="entry name" value="SUBTILASE_SER"/>
    <property type="match status" value="1"/>
</dbReference>